<gene>
    <name evidence="2" type="primary">LOC136078808</name>
</gene>
<dbReference type="GeneID" id="136078808"/>
<dbReference type="RefSeq" id="XP_065650691.1">
    <property type="nucleotide sequence ID" value="XM_065794619.1"/>
</dbReference>
<evidence type="ECO:0000313" key="1">
    <source>
        <dbReference type="Proteomes" id="UP001652625"/>
    </source>
</evidence>
<proteinExistence type="predicted"/>
<accession>A0ABM4BNL2</accession>
<dbReference type="Proteomes" id="UP001652625">
    <property type="component" value="Chromosome 03"/>
</dbReference>
<reference evidence="2" key="1">
    <citation type="submission" date="2025-08" db="UniProtKB">
        <authorList>
            <consortium name="RefSeq"/>
        </authorList>
    </citation>
    <scope>IDENTIFICATION</scope>
</reference>
<sequence>MWLNDCMQRVVLGEEVSEWRNVNSELPQGSALGSVLGPRLFILFINNLPEGIVHKINIYSHESKIIRIIKSALDITTFQTDIDAGTWSNTWLMHFSIDKYKAMHAGCPRKRLSHEYSMETADSTRHTITTTTFLN</sequence>
<evidence type="ECO:0000313" key="2">
    <source>
        <dbReference type="RefSeq" id="XP_065650691.1"/>
    </source>
</evidence>
<name>A0ABM4BNL2_HYDVU</name>
<protein>
    <submittedName>
        <fullName evidence="2">Uncharacterized protein LOC136078808</fullName>
    </submittedName>
</protein>
<organism evidence="1 2">
    <name type="scientific">Hydra vulgaris</name>
    <name type="common">Hydra</name>
    <name type="synonym">Hydra attenuata</name>
    <dbReference type="NCBI Taxonomy" id="6087"/>
    <lineage>
        <taxon>Eukaryota</taxon>
        <taxon>Metazoa</taxon>
        <taxon>Cnidaria</taxon>
        <taxon>Hydrozoa</taxon>
        <taxon>Hydroidolina</taxon>
        <taxon>Anthoathecata</taxon>
        <taxon>Aplanulata</taxon>
        <taxon>Hydridae</taxon>
        <taxon>Hydra</taxon>
    </lineage>
</organism>
<keyword evidence="1" id="KW-1185">Reference proteome</keyword>